<proteinExistence type="predicted"/>
<dbReference type="OrthoDB" id="19923at2759"/>
<dbReference type="AlphaFoldDB" id="A0A3N4M7V5"/>
<feature type="non-terminal residue" evidence="2">
    <location>
        <position position="1"/>
    </location>
</feature>
<evidence type="ECO:0000313" key="3">
    <source>
        <dbReference type="Proteomes" id="UP000267821"/>
    </source>
</evidence>
<keyword evidence="1" id="KW-0812">Transmembrane</keyword>
<protein>
    <recommendedName>
        <fullName evidence="4">Fungal N-terminal domain-containing protein</fullName>
    </recommendedName>
</protein>
<accession>A0A3N4M7V5</accession>
<keyword evidence="1" id="KW-1133">Transmembrane helix</keyword>
<keyword evidence="1" id="KW-0472">Membrane</keyword>
<evidence type="ECO:0000313" key="2">
    <source>
        <dbReference type="EMBL" id="RPB29629.1"/>
    </source>
</evidence>
<evidence type="ECO:0000256" key="1">
    <source>
        <dbReference type="SAM" id="Phobius"/>
    </source>
</evidence>
<dbReference type="EMBL" id="ML121527">
    <property type="protein sequence ID" value="RPB29629.1"/>
    <property type="molecule type" value="Genomic_DNA"/>
</dbReference>
<dbReference type="Proteomes" id="UP000267821">
    <property type="component" value="Unassembled WGS sequence"/>
</dbReference>
<gene>
    <name evidence="2" type="ORF">L211DRAFT_776091</name>
</gene>
<reference evidence="2 3" key="1">
    <citation type="journal article" date="2018" name="Nat. Ecol. Evol.">
        <title>Pezizomycetes genomes reveal the molecular basis of ectomycorrhizal truffle lifestyle.</title>
        <authorList>
            <person name="Murat C."/>
            <person name="Payen T."/>
            <person name="Noel B."/>
            <person name="Kuo A."/>
            <person name="Morin E."/>
            <person name="Chen J."/>
            <person name="Kohler A."/>
            <person name="Krizsan K."/>
            <person name="Balestrini R."/>
            <person name="Da Silva C."/>
            <person name="Montanini B."/>
            <person name="Hainaut M."/>
            <person name="Levati E."/>
            <person name="Barry K.W."/>
            <person name="Belfiori B."/>
            <person name="Cichocki N."/>
            <person name="Clum A."/>
            <person name="Dockter R.B."/>
            <person name="Fauchery L."/>
            <person name="Guy J."/>
            <person name="Iotti M."/>
            <person name="Le Tacon F."/>
            <person name="Lindquist E.A."/>
            <person name="Lipzen A."/>
            <person name="Malagnac F."/>
            <person name="Mello A."/>
            <person name="Molinier V."/>
            <person name="Miyauchi S."/>
            <person name="Poulain J."/>
            <person name="Riccioni C."/>
            <person name="Rubini A."/>
            <person name="Sitrit Y."/>
            <person name="Splivallo R."/>
            <person name="Traeger S."/>
            <person name="Wang M."/>
            <person name="Zifcakova L."/>
            <person name="Wipf D."/>
            <person name="Zambonelli A."/>
            <person name="Paolocci F."/>
            <person name="Nowrousian M."/>
            <person name="Ottonello S."/>
            <person name="Baldrian P."/>
            <person name="Spatafora J.W."/>
            <person name="Henrissat B."/>
            <person name="Nagy L.G."/>
            <person name="Aury J.M."/>
            <person name="Wincker P."/>
            <person name="Grigoriev I.V."/>
            <person name="Bonfante P."/>
            <person name="Martin F.M."/>
        </authorList>
    </citation>
    <scope>NUCLEOTIDE SEQUENCE [LARGE SCALE GENOMIC DNA]</scope>
    <source>
        <strain evidence="2 3">ATCC MYA-4762</strain>
    </source>
</reference>
<feature type="transmembrane region" description="Helical" evidence="1">
    <location>
        <begin position="76"/>
        <end position="96"/>
    </location>
</feature>
<name>A0A3N4M7V5_9PEZI</name>
<organism evidence="2 3">
    <name type="scientific">Terfezia boudieri ATCC MYA-4762</name>
    <dbReference type="NCBI Taxonomy" id="1051890"/>
    <lineage>
        <taxon>Eukaryota</taxon>
        <taxon>Fungi</taxon>
        <taxon>Dikarya</taxon>
        <taxon>Ascomycota</taxon>
        <taxon>Pezizomycotina</taxon>
        <taxon>Pezizomycetes</taxon>
        <taxon>Pezizales</taxon>
        <taxon>Pezizaceae</taxon>
        <taxon>Terfezia</taxon>
    </lineage>
</organism>
<sequence length="161" mass="18085">YRRIMSDPLSIVSAVFGLVALSAQLGVLSKQLCDFAKDAPVSMVQVHQEIDDLHPVFVEVASFIRGTTKEETSKRGLSMISLHHLMTILTGCVLVFSKLEKKLNECTVDRIKWALWKEAEVGVLLGDLQRHKSSLQLMLSMIQWYPSLFPTTMNIPIVESN</sequence>
<keyword evidence="3" id="KW-1185">Reference proteome</keyword>
<dbReference type="InParanoid" id="A0A3N4M7V5"/>
<evidence type="ECO:0008006" key="4">
    <source>
        <dbReference type="Google" id="ProtNLM"/>
    </source>
</evidence>
<dbReference type="STRING" id="1051890.A0A3N4M7V5"/>